<keyword evidence="9" id="KW-1185">Reference proteome</keyword>
<comment type="subcellular location">
    <subcellularLocation>
        <location evidence="1">Membrane</location>
        <topology evidence="1">Multi-pass membrane protein</topology>
    </subcellularLocation>
</comment>
<comment type="similarity">
    <text evidence="2">Belongs to the drug/metabolite transporter (DMT) superfamily. 10 TMS drug/metabolite exporter (DME) (TC 2.A.7.3) family.</text>
</comment>
<dbReference type="PANTHER" id="PTHR22911">
    <property type="entry name" value="ACYL-MALONYL CONDENSING ENZYME-RELATED"/>
    <property type="match status" value="1"/>
</dbReference>
<dbReference type="PANTHER" id="PTHR22911:SF6">
    <property type="entry name" value="SOLUTE CARRIER FAMILY 35 MEMBER G1"/>
    <property type="match status" value="1"/>
</dbReference>
<keyword evidence="3 6" id="KW-0812">Transmembrane</keyword>
<evidence type="ECO:0000259" key="7">
    <source>
        <dbReference type="Pfam" id="PF00892"/>
    </source>
</evidence>
<feature type="transmembrane region" description="Helical" evidence="6">
    <location>
        <begin position="145"/>
        <end position="166"/>
    </location>
</feature>
<evidence type="ECO:0000313" key="8">
    <source>
        <dbReference type="EMBL" id="TMV13666.1"/>
    </source>
</evidence>
<organism evidence="8 9">
    <name type="scientific">Arenibacterium halophilum</name>
    <dbReference type="NCBI Taxonomy" id="2583821"/>
    <lineage>
        <taxon>Bacteria</taxon>
        <taxon>Pseudomonadati</taxon>
        <taxon>Pseudomonadota</taxon>
        <taxon>Alphaproteobacteria</taxon>
        <taxon>Rhodobacterales</taxon>
        <taxon>Paracoccaceae</taxon>
        <taxon>Arenibacterium</taxon>
    </lineage>
</organism>
<name>A0ABY2XBD4_9RHOB</name>
<gene>
    <name evidence="8" type="ORF">FGK64_13130</name>
</gene>
<feature type="transmembrane region" description="Helical" evidence="6">
    <location>
        <begin position="178"/>
        <end position="196"/>
    </location>
</feature>
<dbReference type="EMBL" id="VCPC01000002">
    <property type="protein sequence ID" value="TMV13666.1"/>
    <property type="molecule type" value="Genomic_DNA"/>
</dbReference>
<evidence type="ECO:0000256" key="4">
    <source>
        <dbReference type="ARBA" id="ARBA00022989"/>
    </source>
</evidence>
<dbReference type="SUPFAM" id="SSF103481">
    <property type="entry name" value="Multidrug resistance efflux transporter EmrE"/>
    <property type="match status" value="2"/>
</dbReference>
<sequence>MNATFKAALWMIGAIVSFTLMAIAGRAVSHAADTFEIMLYRSLFGLIAVAIFLTATRKWRLVKTPVIGLHITRNILHFTGQNLWFLAITIAPLALVFSMEFTAPLWVLVLSPLFLGETMTRTRGFCAALGFLGILIVARPDPADINMGFVAAAVAAIFFAGTHICTKRLTRTEATAGIMFWITALQLVLGLVTAGYDGDILLPDAQTAPWLALIGLCGLVAHTCITTALSIAPASVVVPFDFARLPTIAIVAMVLYAEPLDPWILLGAALIFAANYLNIMTETRKRVRKPGYSSVRKDVL</sequence>
<feature type="transmembrane region" description="Helical" evidence="6">
    <location>
        <begin position="122"/>
        <end position="139"/>
    </location>
</feature>
<proteinExistence type="inferred from homology"/>
<evidence type="ECO:0000256" key="3">
    <source>
        <dbReference type="ARBA" id="ARBA00022692"/>
    </source>
</evidence>
<evidence type="ECO:0000313" key="9">
    <source>
        <dbReference type="Proteomes" id="UP001191082"/>
    </source>
</evidence>
<feature type="domain" description="EamA" evidence="7">
    <location>
        <begin position="147"/>
        <end position="278"/>
    </location>
</feature>
<evidence type="ECO:0000256" key="1">
    <source>
        <dbReference type="ARBA" id="ARBA00004141"/>
    </source>
</evidence>
<feature type="transmembrane region" description="Helical" evidence="6">
    <location>
        <begin position="83"/>
        <end position="110"/>
    </location>
</feature>
<feature type="transmembrane region" description="Helical" evidence="6">
    <location>
        <begin position="37"/>
        <end position="55"/>
    </location>
</feature>
<reference evidence="8 9" key="1">
    <citation type="submission" date="2019-05" db="EMBL/GenBank/DDBJ databases">
        <title>Marivita sp. nov. isolated from sea sediment.</title>
        <authorList>
            <person name="Kim W."/>
        </authorList>
    </citation>
    <scope>NUCLEOTIDE SEQUENCE [LARGE SCALE GENOMIC DNA]</scope>
    <source>
        <strain evidence="8 9">CAU 1492</strain>
    </source>
</reference>
<dbReference type="Proteomes" id="UP001191082">
    <property type="component" value="Unassembled WGS sequence"/>
</dbReference>
<keyword evidence="4 6" id="KW-1133">Transmembrane helix</keyword>
<comment type="caution">
    <text evidence="8">The sequence shown here is derived from an EMBL/GenBank/DDBJ whole genome shotgun (WGS) entry which is preliminary data.</text>
</comment>
<evidence type="ECO:0000256" key="2">
    <source>
        <dbReference type="ARBA" id="ARBA00009853"/>
    </source>
</evidence>
<feature type="transmembrane region" description="Helical" evidence="6">
    <location>
        <begin position="208"/>
        <end position="229"/>
    </location>
</feature>
<feature type="transmembrane region" description="Helical" evidence="6">
    <location>
        <begin position="6"/>
        <end position="25"/>
    </location>
</feature>
<evidence type="ECO:0000256" key="6">
    <source>
        <dbReference type="SAM" id="Phobius"/>
    </source>
</evidence>
<accession>A0ABY2XBD4</accession>
<dbReference type="InterPro" id="IPR000620">
    <property type="entry name" value="EamA_dom"/>
</dbReference>
<dbReference type="InterPro" id="IPR037185">
    <property type="entry name" value="EmrE-like"/>
</dbReference>
<evidence type="ECO:0000256" key="5">
    <source>
        <dbReference type="ARBA" id="ARBA00023136"/>
    </source>
</evidence>
<protein>
    <submittedName>
        <fullName evidence="8">DMT family transporter</fullName>
    </submittedName>
</protein>
<feature type="domain" description="EamA" evidence="7">
    <location>
        <begin position="6"/>
        <end position="138"/>
    </location>
</feature>
<keyword evidence="5 6" id="KW-0472">Membrane</keyword>
<dbReference type="RefSeq" id="WP_138864218.1">
    <property type="nucleotide sequence ID" value="NZ_VCPC01000002.1"/>
</dbReference>
<dbReference type="Pfam" id="PF00892">
    <property type="entry name" value="EamA"/>
    <property type="match status" value="2"/>
</dbReference>
<feature type="transmembrane region" description="Helical" evidence="6">
    <location>
        <begin position="263"/>
        <end position="279"/>
    </location>
</feature>